<proteinExistence type="inferred from homology"/>
<dbReference type="SUPFAM" id="SSF75304">
    <property type="entry name" value="Amidase signature (AS) enzymes"/>
    <property type="match status" value="1"/>
</dbReference>
<dbReference type="PANTHER" id="PTHR11895">
    <property type="entry name" value="TRANSAMIDASE"/>
    <property type="match status" value="1"/>
</dbReference>
<dbReference type="InterPro" id="IPR036928">
    <property type="entry name" value="AS_sf"/>
</dbReference>
<evidence type="ECO:0000256" key="3">
    <source>
        <dbReference type="ARBA" id="ARBA00012922"/>
    </source>
</evidence>
<accession>A0A5C5RNX1</accession>
<comment type="caution">
    <text evidence="5">The sequence shown here is derived from an EMBL/GenBank/DDBJ whole genome shotgun (WGS) entry which is preliminary data.</text>
</comment>
<evidence type="ECO:0000256" key="1">
    <source>
        <dbReference type="ARBA" id="ARBA00001311"/>
    </source>
</evidence>
<dbReference type="Proteomes" id="UP000319792">
    <property type="component" value="Unassembled WGS sequence"/>
</dbReference>
<dbReference type="Gene3D" id="3.90.1300.10">
    <property type="entry name" value="Amidase signature (AS) domain"/>
    <property type="match status" value="1"/>
</dbReference>
<dbReference type="RefSeq" id="WP_146434344.1">
    <property type="nucleotide sequence ID" value="NZ_VIGV01000003.1"/>
</dbReference>
<reference evidence="5 6" key="1">
    <citation type="submission" date="2019-06" db="EMBL/GenBank/DDBJ databases">
        <authorList>
            <person name="Teng J.L.L."/>
            <person name="Lee H.H."/>
            <person name="Lau S.K.P."/>
            <person name="Woo P.C.Y."/>
        </authorList>
    </citation>
    <scope>NUCLEOTIDE SEQUENCE [LARGE SCALE GENOMIC DNA]</scope>
    <source>
        <strain evidence="5 6">HKU70</strain>
    </source>
</reference>
<dbReference type="GO" id="GO:0004040">
    <property type="term" value="F:amidase activity"/>
    <property type="evidence" value="ECO:0007669"/>
    <property type="project" value="UniProtKB-EC"/>
</dbReference>
<feature type="domain" description="Amidase" evidence="4">
    <location>
        <begin position="26"/>
        <end position="448"/>
    </location>
</feature>
<name>A0A5C5RNX1_9ACTN</name>
<evidence type="ECO:0000259" key="4">
    <source>
        <dbReference type="Pfam" id="PF01425"/>
    </source>
</evidence>
<dbReference type="InterPro" id="IPR000120">
    <property type="entry name" value="Amidase"/>
</dbReference>
<evidence type="ECO:0000256" key="2">
    <source>
        <dbReference type="ARBA" id="ARBA00009199"/>
    </source>
</evidence>
<protein>
    <recommendedName>
        <fullName evidence="3">amidase</fullName>
        <ecNumber evidence="3">3.5.1.4</ecNumber>
    </recommendedName>
</protein>
<dbReference type="EMBL" id="VIGV01000003">
    <property type="protein sequence ID" value="TWS24370.1"/>
    <property type="molecule type" value="Genomic_DNA"/>
</dbReference>
<sequence>MTIDPLYSSTRDLLDAFRRRETSPVEVLQAQLDRIDRVDGRLGAIVERLDDSALAAAAAAERRYRDGDPLPLDGITVAVKEKHAIAGHRITEGSLAWDGYVPEEDHPVVERLRAAGAIFHARTATPEFCIATFTHTIKWGVSRNPWNTEYSPGGSSGGSAAAVAAGMTTLATVSDIGGSTRGPASFTGTVGYKAPYGRVPATGPSTLDYYRGDGVLGRTMDDMLLGTRLIAGRHKRDQSSLPAVPLSADRDVRGMRIAFSPDLDGYTVGPEVIANARAAADDLAAAGATVEQVRMGWDLDVMRTGLAAHFAQMTASMMGTIVGDRTAEMTDYARDFLTLASSAREHFTMFDAARAEYAFQQGLAEAMTGFDALICPTSAAVGFPAGETMADGIEIDGRTVPWTDGLLTMPFNVNNRCPVLAVPSGFATCGMPTGIQIVGHPYDDDVVLSLGSALEERRGRLFDSHRPELEGKQ</sequence>
<dbReference type="Pfam" id="PF01425">
    <property type="entry name" value="Amidase"/>
    <property type="match status" value="1"/>
</dbReference>
<reference evidence="5 6" key="2">
    <citation type="submission" date="2019-08" db="EMBL/GenBank/DDBJ databases">
        <title>Tsukamurella conjunctivitidis sp. nov., Tsukamurella assacharolytica sp. nov. and Tsukamurella sputae sp. nov. isolated from patients with conjunctivitis, bacteraemia (lymphoma) and respiratory infection (sputum) in Hong Kong.</title>
        <authorList>
            <person name="Fok K.M.N."/>
            <person name="Fong J.Y.H."/>
        </authorList>
    </citation>
    <scope>NUCLEOTIDE SEQUENCE [LARGE SCALE GENOMIC DNA]</scope>
    <source>
        <strain evidence="5 6">HKU70</strain>
    </source>
</reference>
<evidence type="ECO:0000313" key="6">
    <source>
        <dbReference type="Proteomes" id="UP000319792"/>
    </source>
</evidence>
<comment type="catalytic activity">
    <reaction evidence="1">
        <text>a monocarboxylic acid amide + H2O = a monocarboxylate + NH4(+)</text>
        <dbReference type="Rhea" id="RHEA:12020"/>
        <dbReference type="ChEBI" id="CHEBI:15377"/>
        <dbReference type="ChEBI" id="CHEBI:28938"/>
        <dbReference type="ChEBI" id="CHEBI:35757"/>
        <dbReference type="ChEBI" id="CHEBI:83628"/>
        <dbReference type="EC" id="3.5.1.4"/>
    </reaction>
</comment>
<keyword evidence="6" id="KW-1185">Reference proteome</keyword>
<dbReference type="PANTHER" id="PTHR11895:SF7">
    <property type="entry name" value="GLUTAMYL-TRNA(GLN) AMIDOTRANSFERASE SUBUNIT A, MITOCHONDRIAL"/>
    <property type="match status" value="1"/>
</dbReference>
<dbReference type="AlphaFoldDB" id="A0A5C5RNX1"/>
<gene>
    <name evidence="5" type="ORF">FK268_12320</name>
</gene>
<organism evidence="5 6">
    <name type="scientific">Tsukamurella sputi</name>
    <dbReference type="NCBI Taxonomy" id="2591848"/>
    <lineage>
        <taxon>Bacteria</taxon>
        <taxon>Bacillati</taxon>
        <taxon>Actinomycetota</taxon>
        <taxon>Actinomycetes</taxon>
        <taxon>Mycobacteriales</taxon>
        <taxon>Tsukamurellaceae</taxon>
        <taxon>Tsukamurella</taxon>
    </lineage>
</organism>
<evidence type="ECO:0000313" key="5">
    <source>
        <dbReference type="EMBL" id="TWS24370.1"/>
    </source>
</evidence>
<comment type="similarity">
    <text evidence="2">Belongs to the amidase family.</text>
</comment>
<dbReference type="InterPro" id="IPR023631">
    <property type="entry name" value="Amidase_dom"/>
</dbReference>
<dbReference type="OrthoDB" id="182039at2"/>
<dbReference type="EC" id="3.5.1.4" evidence="3"/>